<keyword evidence="2" id="KW-0677">Repeat</keyword>
<dbReference type="GO" id="GO:0003729">
    <property type="term" value="F:mRNA binding"/>
    <property type="evidence" value="ECO:0007669"/>
    <property type="project" value="TreeGrafter"/>
</dbReference>
<evidence type="ECO:0000313" key="4">
    <source>
        <dbReference type="EMBL" id="KAK4407465.1"/>
    </source>
</evidence>
<evidence type="ECO:0000256" key="3">
    <source>
        <dbReference type="PROSITE-ProRule" id="PRU00708"/>
    </source>
</evidence>
<name>A0AAE2C3L1_9LAMI</name>
<evidence type="ECO:0008006" key="6">
    <source>
        <dbReference type="Google" id="ProtNLM"/>
    </source>
</evidence>
<accession>A0AAE2C3L1</accession>
<sequence length="207" mass="23070">MDVAPYTVLIGAYLKAGNVKKAMNLWRELLELGLVPDSRAYSAMIDGLCRCNFINIAKGIFTKMRTHGHTPTSFDYNNLMAALCQESSLEQARAMFRDMVNGLMEEAKSIFERMTKSGFPPSVFVYDSLLKGFKAEGKTEEILNLLHKMADAGVLLDAELTSTILTLAALSWSVEHEHFEGIQATTTMAMKLCYRLLRPTGLSELEC</sequence>
<dbReference type="PANTHER" id="PTHR47933:SF37">
    <property type="entry name" value="OS07G0590600 PROTEIN"/>
    <property type="match status" value="1"/>
</dbReference>
<feature type="repeat" description="PPR" evidence="3">
    <location>
        <begin position="122"/>
        <end position="156"/>
    </location>
</feature>
<dbReference type="Pfam" id="PF01535">
    <property type="entry name" value="PPR"/>
    <property type="match status" value="1"/>
</dbReference>
<dbReference type="EMBL" id="JACGWL010000002">
    <property type="protein sequence ID" value="KAK4407465.1"/>
    <property type="molecule type" value="Genomic_DNA"/>
</dbReference>
<organism evidence="4 5">
    <name type="scientific">Sesamum angolense</name>
    <dbReference type="NCBI Taxonomy" id="2727404"/>
    <lineage>
        <taxon>Eukaryota</taxon>
        <taxon>Viridiplantae</taxon>
        <taxon>Streptophyta</taxon>
        <taxon>Embryophyta</taxon>
        <taxon>Tracheophyta</taxon>
        <taxon>Spermatophyta</taxon>
        <taxon>Magnoliopsida</taxon>
        <taxon>eudicotyledons</taxon>
        <taxon>Gunneridae</taxon>
        <taxon>Pentapetalae</taxon>
        <taxon>asterids</taxon>
        <taxon>lamiids</taxon>
        <taxon>Lamiales</taxon>
        <taxon>Pedaliaceae</taxon>
        <taxon>Sesamum</taxon>
    </lineage>
</organism>
<dbReference type="InterPro" id="IPR051240">
    <property type="entry name" value="Mito_RNA-Proc/Resp"/>
</dbReference>
<comment type="caution">
    <text evidence="4">The sequence shown here is derived from an EMBL/GenBank/DDBJ whole genome shotgun (WGS) entry which is preliminary data.</text>
</comment>
<evidence type="ECO:0000313" key="5">
    <source>
        <dbReference type="Proteomes" id="UP001289374"/>
    </source>
</evidence>
<dbReference type="PROSITE" id="PS51375">
    <property type="entry name" value="PPR"/>
    <property type="match status" value="3"/>
</dbReference>
<dbReference type="AlphaFoldDB" id="A0AAE2C3L1"/>
<evidence type="ECO:0000256" key="1">
    <source>
        <dbReference type="ARBA" id="ARBA00007626"/>
    </source>
</evidence>
<dbReference type="PANTHER" id="PTHR47933">
    <property type="entry name" value="PENTATRICOPEPTIDE REPEAT-CONTAINING PROTEIN 1, MITOCHONDRIAL"/>
    <property type="match status" value="1"/>
</dbReference>
<reference evidence="4" key="1">
    <citation type="submission" date="2020-06" db="EMBL/GenBank/DDBJ databases">
        <authorList>
            <person name="Li T."/>
            <person name="Hu X."/>
            <person name="Zhang T."/>
            <person name="Song X."/>
            <person name="Zhang H."/>
            <person name="Dai N."/>
            <person name="Sheng W."/>
            <person name="Hou X."/>
            <person name="Wei L."/>
        </authorList>
    </citation>
    <scope>NUCLEOTIDE SEQUENCE</scope>
    <source>
        <strain evidence="4">K16</strain>
        <tissue evidence="4">Leaf</tissue>
    </source>
</reference>
<feature type="repeat" description="PPR" evidence="3">
    <location>
        <begin position="2"/>
        <end position="36"/>
    </location>
</feature>
<dbReference type="Proteomes" id="UP001289374">
    <property type="component" value="Unassembled WGS sequence"/>
</dbReference>
<gene>
    <name evidence="4" type="ORF">Sango_0327500</name>
</gene>
<dbReference type="Pfam" id="PF13041">
    <property type="entry name" value="PPR_2"/>
    <property type="match status" value="1"/>
</dbReference>
<protein>
    <recommendedName>
        <fullName evidence="6">Pentatricopeptide repeat-containing protein</fullName>
    </recommendedName>
</protein>
<dbReference type="Pfam" id="PF13812">
    <property type="entry name" value="PPR_3"/>
    <property type="match status" value="1"/>
</dbReference>
<dbReference type="NCBIfam" id="TIGR00756">
    <property type="entry name" value="PPR"/>
    <property type="match status" value="4"/>
</dbReference>
<proteinExistence type="inferred from homology"/>
<comment type="similarity">
    <text evidence="1">Belongs to the PPR family. P subfamily.</text>
</comment>
<keyword evidence="5" id="KW-1185">Reference proteome</keyword>
<dbReference type="InterPro" id="IPR011990">
    <property type="entry name" value="TPR-like_helical_dom_sf"/>
</dbReference>
<feature type="repeat" description="PPR" evidence="3">
    <location>
        <begin position="37"/>
        <end position="71"/>
    </location>
</feature>
<dbReference type="Gene3D" id="1.25.40.10">
    <property type="entry name" value="Tetratricopeptide repeat domain"/>
    <property type="match status" value="2"/>
</dbReference>
<evidence type="ECO:0000256" key="2">
    <source>
        <dbReference type="ARBA" id="ARBA00022737"/>
    </source>
</evidence>
<dbReference type="InterPro" id="IPR002885">
    <property type="entry name" value="PPR_rpt"/>
</dbReference>
<reference evidence="4" key="2">
    <citation type="journal article" date="2024" name="Plant">
        <title>Genomic evolution and insights into agronomic trait innovations of Sesamum species.</title>
        <authorList>
            <person name="Miao H."/>
            <person name="Wang L."/>
            <person name="Qu L."/>
            <person name="Liu H."/>
            <person name="Sun Y."/>
            <person name="Le M."/>
            <person name="Wang Q."/>
            <person name="Wei S."/>
            <person name="Zheng Y."/>
            <person name="Lin W."/>
            <person name="Duan Y."/>
            <person name="Cao H."/>
            <person name="Xiong S."/>
            <person name="Wang X."/>
            <person name="Wei L."/>
            <person name="Li C."/>
            <person name="Ma Q."/>
            <person name="Ju M."/>
            <person name="Zhao R."/>
            <person name="Li G."/>
            <person name="Mu C."/>
            <person name="Tian Q."/>
            <person name="Mei H."/>
            <person name="Zhang T."/>
            <person name="Gao T."/>
            <person name="Zhang H."/>
        </authorList>
    </citation>
    <scope>NUCLEOTIDE SEQUENCE</scope>
    <source>
        <strain evidence="4">K16</strain>
    </source>
</reference>